<dbReference type="Pfam" id="PF00155">
    <property type="entry name" value="Aminotran_1_2"/>
    <property type="match status" value="1"/>
</dbReference>
<dbReference type="CDD" id="cd00609">
    <property type="entry name" value="AAT_like"/>
    <property type="match status" value="1"/>
</dbReference>
<dbReference type="EC" id="2.6.1.1" evidence="7"/>
<organism evidence="7 8">
    <name type="scientific">Methylophaga thiooxydans</name>
    <dbReference type="NCBI Taxonomy" id="392484"/>
    <lineage>
        <taxon>Bacteria</taxon>
        <taxon>Pseudomonadati</taxon>
        <taxon>Pseudomonadota</taxon>
        <taxon>Gammaproteobacteria</taxon>
        <taxon>Thiotrichales</taxon>
        <taxon>Piscirickettsiaceae</taxon>
        <taxon>Methylophaga</taxon>
    </lineage>
</organism>
<dbReference type="AlphaFoldDB" id="A0A0A0BI65"/>
<keyword evidence="7" id="KW-0808">Transferase</keyword>
<dbReference type="GO" id="GO:0003700">
    <property type="term" value="F:DNA-binding transcription factor activity"/>
    <property type="evidence" value="ECO:0007669"/>
    <property type="project" value="InterPro"/>
</dbReference>
<dbReference type="GO" id="GO:0003677">
    <property type="term" value="F:DNA binding"/>
    <property type="evidence" value="ECO:0007669"/>
    <property type="project" value="UniProtKB-KW"/>
</dbReference>
<dbReference type="InterPro" id="IPR015424">
    <property type="entry name" value="PyrdxlP-dep_Trfase"/>
</dbReference>
<dbReference type="InterPro" id="IPR036390">
    <property type="entry name" value="WH_DNA-bd_sf"/>
</dbReference>
<evidence type="ECO:0000256" key="1">
    <source>
        <dbReference type="ARBA" id="ARBA00005384"/>
    </source>
</evidence>
<proteinExistence type="inferred from homology"/>
<keyword evidence="3" id="KW-0805">Transcription regulation</keyword>
<dbReference type="Pfam" id="PF00392">
    <property type="entry name" value="GntR"/>
    <property type="match status" value="1"/>
</dbReference>
<dbReference type="SUPFAM" id="SSF53383">
    <property type="entry name" value="PLP-dependent transferases"/>
    <property type="match status" value="1"/>
</dbReference>
<gene>
    <name evidence="7" type="ORF">LP43_1201</name>
</gene>
<accession>A0A0A0BI65</accession>
<keyword evidence="5" id="KW-0804">Transcription</keyword>
<dbReference type="InterPro" id="IPR000524">
    <property type="entry name" value="Tscrpt_reg_HTH_GntR"/>
</dbReference>
<dbReference type="PANTHER" id="PTHR46577">
    <property type="entry name" value="HTH-TYPE TRANSCRIPTIONAL REGULATORY PROTEIN GABR"/>
    <property type="match status" value="1"/>
</dbReference>
<name>A0A0A0BI65_9GAMM</name>
<protein>
    <submittedName>
        <fullName evidence="7">Transcriptional regulator, GntR family domain/Aspartate aminotransferase</fullName>
        <ecNumber evidence="7">2.6.1.1</ecNumber>
    </submittedName>
</protein>
<dbReference type="InterPro" id="IPR051446">
    <property type="entry name" value="HTH_trans_reg/aminotransferase"/>
</dbReference>
<dbReference type="GO" id="GO:0030170">
    <property type="term" value="F:pyridoxal phosphate binding"/>
    <property type="evidence" value="ECO:0007669"/>
    <property type="project" value="InterPro"/>
</dbReference>
<dbReference type="SUPFAM" id="SSF46785">
    <property type="entry name" value="Winged helix' DNA-binding domain"/>
    <property type="match status" value="1"/>
</dbReference>
<keyword evidence="2" id="KW-0663">Pyridoxal phosphate</keyword>
<dbReference type="Proteomes" id="UP000029999">
    <property type="component" value="Unassembled WGS sequence"/>
</dbReference>
<dbReference type="CDD" id="cd07377">
    <property type="entry name" value="WHTH_GntR"/>
    <property type="match status" value="1"/>
</dbReference>
<dbReference type="SMART" id="SM00345">
    <property type="entry name" value="HTH_GNTR"/>
    <property type="match status" value="1"/>
</dbReference>
<evidence type="ECO:0000313" key="8">
    <source>
        <dbReference type="Proteomes" id="UP000029999"/>
    </source>
</evidence>
<dbReference type="STRING" id="392484.LP43_1201"/>
<evidence type="ECO:0000259" key="6">
    <source>
        <dbReference type="PROSITE" id="PS50949"/>
    </source>
</evidence>
<evidence type="ECO:0000256" key="5">
    <source>
        <dbReference type="ARBA" id="ARBA00023163"/>
    </source>
</evidence>
<dbReference type="RefSeq" id="WP_036313170.1">
    <property type="nucleotide sequence ID" value="NZ_JADFAB010000011.1"/>
</dbReference>
<dbReference type="PANTHER" id="PTHR46577:SF1">
    <property type="entry name" value="HTH-TYPE TRANSCRIPTIONAL REGULATORY PROTEIN GABR"/>
    <property type="match status" value="1"/>
</dbReference>
<dbReference type="InterPro" id="IPR015422">
    <property type="entry name" value="PyrdxlP-dep_Trfase_small"/>
</dbReference>
<evidence type="ECO:0000256" key="4">
    <source>
        <dbReference type="ARBA" id="ARBA00023125"/>
    </source>
</evidence>
<dbReference type="InterPro" id="IPR036388">
    <property type="entry name" value="WH-like_DNA-bd_sf"/>
</dbReference>
<dbReference type="GO" id="GO:0004069">
    <property type="term" value="F:L-aspartate:2-oxoglutarate aminotransferase activity"/>
    <property type="evidence" value="ECO:0007669"/>
    <property type="project" value="UniProtKB-EC"/>
</dbReference>
<keyword evidence="7" id="KW-0032">Aminotransferase</keyword>
<dbReference type="Gene3D" id="3.90.1150.10">
    <property type="entry name" value="Aspartate Aminotransferase, domain 1"/>
    <property type="match status" value="1"/>
</dbReference>
<dbReference type="Gene3D" id="3.40.640.10">
    <property type="entry name" value="Type I PLP-dependent aspartate aminotransferase-like (Major domain)"/>
    <property type="match status" value="1"/>
</dbReference>
<dbReference type="Gene3D" id="1.10.10.10">
    <property type="entry name" value="Winged helix-like DNA-binding domain superfamily/Winged helix DNA-binding domain"/>
    <property type="match status" value="1"/>
</dbReference>
<feature type="domain" description="HTH gntR-type" evidence="6">
    <location>
        <begin position="13"/>
        <end position="81"/>
    </location>
</feature>
<keyword evidence="4" id="KW-0238">DNA-binding</keyword>
<dbReference type="PROSITE" id="PS50949">
    <property type="entry name" value="HTH_GNTR"/>
    <property type="match status" value="1"/>
</dbReference>
<comment type="caution">
    <text evidence="7">The sequence shown here is derived from an EMBL/GenBank/DDBJ whole genome shotgun (WGS) entry which is preliminary data.</text>
</comment>
<evidence type="ECO:0000256" key="2">
    <source>
        <dbReference type="ARBA" id="ARBA00022898"/>
    </source>
</evidence>
<dbReference type="EMBL" id="JRQD01000002">
    <property type="protein sequence ID" value="KGM07585.1"/>
    <property type="molecule type" value="Genomic_DNA"/>
</dbReference>
<sequence>MALWQPHLHDEASRKYLGIVQALESDIYAGRVKPGDRLPSQRAIAEALQVDLTTVTRAFNEARRRGLVEGNKGRGSFIRGAVEKKLISDKQALLDLSMNNPPQPVSANLQQRIPEGIAGLIADQRRMLQLHYQDSAGNPVDREAAAHWLQAKVANIHADRVLITGGAQSALYAICHHLLIQGEYLATAEYTYPGLKAVSQQLGCQLQAIATDEQGIIPDAFEQSCQKNSIKALYVIPALDNPTTATIPLARRKKIVEIARRYKVAIIEDDPYSTLQTKPIEAFASLLPELTWHIATLSKCATPALRVAFIITPNADDIEKLADVIRATQLMAPPLMCALVTRWIYDGSLDDIAQAIRQENNARQQLAATILKGWTYQADPDGHHLWLALPNNWLAADFASHAEKMGVTIVPSSSFAITDKPIDAVRVSLGLATDLDSLTEALTILTRLLSQTQRLTRAVV</sequence>
<dbReference type="InterPro" id="IPR004839">
    <property type="entry name" value="Aminotransferase_I/II_large"/>
</dbReference>
<evidence type="ECO:0000256" key="3">
    <source>
        <dbReference type="ARBA" id="ARBA00023015"/>
    </source>
</evidence>
<reference evidence="7 8" key="1">
    <citation type="submission" date="2014-09" db="EMBL/GenBank/DDBJ databases">
        <authorList>
            <person name="Grob C."/>
            <person name="Taubert M."/>
            <person name="Howat A.M."/>
            <person name="Burns O.J."/>
            <person name="Dixon J.L."/>
            <person name="Chen Y."/>
            <person name="Murrell J.C."/>
        </authorList>
    </citation>
    <scope>NUCLEOTIDE SEQUENCE [LARGE SCALE GENOMIC DNA]</scope>
    <source>
        <strain evidence="7">L4</strain>
    </source>
</reference>
<dbReference type="InterPro" id="IPR015421">
    <property type="entry name" value="PyrdxlP-dep_Trfase_major"/>
</dbReference>
<evidence type="ECO:0000313" key="7">
    <source>
        <dbReference type="EMBL" id="KGM07585.1"/>
    </source>
</evidence>
<comment type="similarity">
    <text evidence="1">In the C-terminal section; belongs to the class-I pyridoxal-phosphate-dependent aminotransferase family.</text>
</comment>